<evidence type="ECO:0000259" key="3">
    <source>
        <dbReference type="Pfam" id="PF07887"/>
    </source>
</evidence>
<gene>
    <name evidence="4" type="ORF">DVH24_009075</name>
</gene>
<feature type="transmembrane region" description="Helical" evidence="2">
    <location>
        <begin position="104"/>
        <end position="124"/>
    </location>
</feature>
<keyword evidence="5" id="KW-1185">Reference proteome</keyword>
<name>A0A498JTS0_MALDO</name>
<comment type="caution">
    <text evidence="4">The sequence shown here is derived from an EMBL/GenBank/DDBJ whole genome shotgun (WGS) entry which is preliminary data.</text>
</comment>
<feature type="region of interest" description="Disordered" evidence="1">
    <location>
        <begin position="1"/>
        <end position="49"/>
    </location>
</feature>
<reference evidence="4 5" key="1">
    <citation type="submission" date="2018-10" db="EMBL/GenBank/DDBJ databases">
        <title>A high-quality apple genome assembly.</title>
        <authorList>
            <person name="Hu J."/>
        </authorList>
    </citation>
    <scope>NUCLEOTIDE SEQUENCE [LARGE SCALE GENOMIC DNA]</scope>
    <source>
        <strain evidence="5">cv. HFTH1</strain>
        <tissue evidence="4">Young leaf</tissue>
    </source>
</reference>
<accession>A0A498JTS0</accession>
<dbReference type="PANTHER" id="PTHR48473">
    <property type="entry name" value="TIR DOMAIN-CONTAINING PROTEIN"/>
    <property type="match status" value="1"/>
</dbReference>
<evidence type="ECO:0000256" key="1">
    <source>
        <dbReference type="SAM" id="MobiDB-lite"/>
    </source>
</evidence>
<dbReference type="Pfam" id="PF07887">
    <property type="entry name" value="Calmodulin_bind"/>
    <property type="match status" value="1"/>
</dbReference>
<feature type="compositionally biased region" description="Basic and acidic residues" evidence="1">
    <location>
        <begin position="7"/>
        <end position="17"/>
    </location>
</feature>
<protein>
    <recommendedName>
        <fullName evidence="3">Calmodulin binding protein-like N-terminal domain-containing protein</fullName>
    </recommendedName>
</protein>
<keyword evidence="2" id="KW-1133">Transmembrane helix</keyword>
<organism evidence="4 5">
    <name type="scientific">Malus domestica</name>
    <name type="common">Apple</name>
    <name type="synonym">Pyrus malus</name>
    <dbReference type="NCBI Taxonomy" id="3750"/>
    <lineage>
        <taxon>Eukaryota</taxon>
        <taxon>Viridiplantae</taxon>
        <taxon>Streptophyta</taxon>
        <taxon>Embryophyta</taxon>
        <taxon>Tracheophyta</taxon>
        <taxon>Spermatophyta</taxon>
        <taxon>Magnoliopsida</taxon>
        <taxon>eudicotyledons</taxon>
        <taxon>Gunneridae</taxon>
        <taxon>Pentapetalae</taxon>
        <taxon>rosids</taxon>
        <taxon>fabids</taxon>
        <taxon>Rosales</taxon>
        <taxon>Rosaceae</taxon>
        <taxon>Amygdaloideae</taxon>
        <taxon>Maleae</taxon>
        <taxon>Malus</taxon>
    </lineage>
</organism>
<sequence length="421" mass="47127">MKRITRSRFDPNTREEDNNLQEDQLLENGATSSSVEPPNSAAKPPSEQSLTPKIASILDNNVYEVPIKAIPESAEWIFLVVALGLEMLSAAFDQASSPSKPHYALLSMLCAVAALLTTIWELTYKAIRERVVLRRSGLLMLPYFYYPPPRNTVFGDLYDIYGLVGGISQSACSAVQYVYFLWHADNPIKSSLLPAIFLMCLGGSRLNRNRRFSSNVDSNNILLTRELTANRPLLDDSSTSAWSLSVQTEREPSSSLQLFFGKNPSPTVFTASKIADEEKNPLQILVVDDQMVPITNLPYPVKVEIVVLDGDFPTGDDDNWTEEEFENNILRQLTGRRRHLLAGEVRLTVRDGSATIGDVEFTESSSWIRSKKFRLGARVIPSPGYQGLRIRAAVTEAFVVKDHRGKHHLPRYLSHTRNNSV</sequence>
<dbReference type="InterPro" id="IPR046831">
    <property type="entry name" value="Calmodulin_bind_N"/>
</dbReference>
<evidence type="ECO:0000313" key="5">
    <source>
        <dbReference type="Proteomes" id="UP000290289"/>
    </source>
</evidence>
<dbReference type="OrthoDB" id="1166453at2759"/>
<dbReference type="STRING" id="3750.A0A498JTS0"/>
<evidence type="ECO:0000256" key="2">
    <source>
        <dbReference type="SAM" id="Phobius"/>
    </source>
</evidence>
<keyword evidence="2" id="KW-0472">Membrane</keyword>
<proteinExistence type="predicted"/>
<keyword evidence="2" id="KW-0812">Transmembrane</keyword>
<dbReference type="PANTHER" id="PTHR48473:SF1">
    <property type="entry name" value="TIR DOMAIN-CONTAINING PROTEIN"/>
    <property type="match status" value="1"/>
</dbReference>
<dbReference type="EMBL" id="RDQH01000332">
    <property type="protein sequence ID" value="RXH96571.1"/>
    <property type="molecule type" value="Genomic_DNA"/>
</dbReference>
<dbReference type="KEGG" id="mdm:103438018"/>
<evidence type="ECO:0000313" key="4">
    <source>
        <dbReference type="EMBL" id="RXH96571.1"/>
    </source>
</evidence>
<dbReference type="Proteomes" id="UP000290289">
    <property type="component" value="Chromosome 6"/>
</dbReference>
<feature type="domain" description="Calmodulin binding protein-like N-terminal" evidence="3">
    <location>
        <begin position="256"/>
        <end position="403"/>
    </location>
</feature>
<dbReference type="AlphaFoldDB" id="A0A498JTS0"/>